<accession>A0A506U2C0</accession>
<gene>
    <name evidence="3" type="ORF">FJU11_14055</name>
</gene>
<keyword evidence="1" id="KW-0472">Membrane</keyword>
<dbReference type="EMBL" id="VHLH01000027">
    <property type="protein sequence ID" value="TPW26719.1"/>
    <property type="molecule type" value="Genomic_DNA"/>
</dbReference>
<dbReference type="RefSeq" id="WP_141167698.1">
    <property type="nucleotide sequence ID" value="NZ_VHLH01000027.1"/>
</dbReference>
<feature type="transmembrane region" description="Helical" evidence="1">
    <location>
        <begin position="40"/>
        <end position="60"/>
    </location>
</feature>
<dbReference type="OrthoDB" id="9796594at2"/>
<dbReference type="AlphaFoldDB" id="A0A506U2C0"/>
<sequence length="356" mass="39843">MHTKRRWLSGLLWLIGLVLIAATLIPIINSNYWWIRNFVFPQTQITVLIVCLLLIAIVAHALPGMKLLIAALALCTVYQLFYLLPYTPVAGVSVQAETTCPADRRFTLLEANAKAGNTRYGAVRDLVERVKPDLFFAVETDEDWQKALQPLKKRFKQTVVAPRDDYWAMMLFSNLPLKNASVQHLIKGYVPSIRAEVELSGGGTFVFHGLHPRPPMMHGSAPGDAEVLKAARIVAKDGAPALLTGDLNDVPWSSTAQLFQQLSGMSDPRVGRGYYASFDADSRIMRWPLDHIYVTPDFRVVRYQRLGDIGSDHFPMLATLCYRPETKSKNGSNAVQRVWRRARQIIKAGRSADVGN</sequence>
<organism evidence="3 4">
    <name type="scientific">Pararhizobium mangrovi</name>
    <dbReference type="NCBI Taxonomy" id="2590452"/>
    <lineage>
        <taxon>Bacteria</taxon>
        <taxon>Pseudomonadati</taxon>
        <taxon>Pseudomonadota</taxon>
        <taxon>Alphaproteobacteria</taxon>
        <taxon>Hyphomicrobiales</taxon>
        <taxon>Rhizobiaceae</taxon>
        <taxon>Rhizobium/Agrobacterium group</taxon>
        <taxon>Pararhizobium</taxon>
    </lineage>
</organism>
<dbReference type="SUPFAM" id="SSF56219">
    <property type="entry name" value="DNase I-like"/>
    <property type="match status" value="1"/>
</dbReference>
<dbReference type="Gene3D" id="3.60.10.10">
    <property type="entry name" value="Endonuclease/exonuclease/phosphatase"/>
    <property type="match status" value="1"/>
</dbReference>
<keyword evidence="1" id="KW-0812">Transmembrane</keyword>
<dbReference type="GO" id="GO:0004519">
    <property type="term" value="F:endonuclease activity"/>
    <property type="evidence" value="ECO:0007669"/>
    <property type="project" value="UniProtKB-KW"/>
</dbReference>
<keyword evidence="4" id="KW-1185">Reference proteome</keyword>
<keyword evidence="3" id="KW-0255">Endonuclease</keyword>
<keyword evidence="3" id="KW-0378">Hydrolase</keyword>
<protein>
    <submittedName>
        <fullName evidence="3">Endonuclease</fullName>
    </submittedName>
</protein>
<name>A0A506U2C0_9HYPH</name>
<evidence type="ECO:0000256" key="1">
    <source>
        <dbReference type="SAM" id="Phobius"/>
    </source>
</evidence>
<evidence type="ECO:0000259" key="2">
    <source>
        <dbReference type="Pfam" id="PF03372"/>
    </source>
</evidence>
<dbReference type="Proteomes" id="UP000320314">
    <property type="component" value="Unassembled WGS sequence"/>
</dbReference>
<dbReference type="InterPro" id="IPR036691">
    <property type="entry name" value="Endo/exonu/phosph_ase_sf"/>
</dbReference>
<feature type="domain" description="Endonuclease/exonuclease/phosphatase" evidence="2">
    <location>
        <begin position="113"/>
        <end position="313"/>
    </location>
</feature>
<feature type="transmembrane region" description="Helical" evidence="1">
    <location>
        <begin position="7"/>
        <end position="28"/>
    </location>
</feature>
<keyword evidence="1" id="KW-1133">Transmembrane helix</keyword>
<feature type="transmembrane region" description="Helical" evidence="1">
    <location>
        <begin position="67"/>
        <end position="84"/>
    </location>
</feature>
<reference evidence="3 4" key="1">
    <citation type="submission" date="2019-06" db="EMBL/GenBank/DDBJ databases">
        <authorList>
            <person name="Li M."/>
        </authorList>
    </citation>
    <scope>NUCLEOTIDE SEQUENCE [LARGE SCALE GENOMIC DNA]</scope>
    <source>
        <strain evidence="3 4">BGMRC6574</strain>
    </source>
</reference>
<evidence type="ECO:0000313" key="4">
    <source>
        <dbReference type="Proteomes" id="UP000320314"/>
    </source>
</evidence>
<dbReference type="InterPro" id="IPR005135">
    <property type="entry name" value="Endo/exonuclease/phosphatase"/>
</dbReference>
<evidence type="ECO:0000313" key="3">
    <source>
        <dbReference type="EMBL" id="TPW26719.1"/>
    </source>
</evidence>
<comment type="caution">
    <text evidence="3">The sequence shown here is derived from an EMBL/GenBank/DDBJ whole genome shotgun (WGS) entry which is preliminary data.</text>
</comment>
<keyword evidence="3" id="KW-0540">Nuclease</keyword>
<dbReference type="Pfam" id="PF03372">
    <property type="entry name" value="Exo_endo_phos"/>
    <property type="match status" value="1"/>
</dbReference>
<proteinExistence type="predicted"/>